<evidence type="ECO:0000313" key="2">
    <source>
        <dbReference type="Proteomes" id="UP000077266"/>
    </source>
</evidence>
<dbReference type="OrthoDB" id="3256525at2759"/>
<protein>
    <submittedName>
        <fullName evidence="1">Uncharacterized protein</fullName>
    </submittedName>
</protein>
<keyword evidence="2" id="KW-1185">Reference proteome</keyword>
<gene>
    <name evidence="1" type="ORF">EXIGLDRAFT_75845</name>
</gene>
<accession>A0A165HSJ0</accession>
<organism evidence="1 2">
    <name type="scientific">Exidia glandulosa HHB12029</name>
    <dbReference type="NCBI Taxonomy" id="1314781"/>
    <lineage>
        <taxon>Eukaryota</taxon>
        <taxon>Fungi</taxon>
        <taxon>Dikarya</taxon>
        <taxon>Basidiomycota</taxon>
        <taxon>Agaricomycotina</taxon>
        <taxon>Agaricomycetes</taxon>
        <taxon>Auriculariales</taxon>
        <taxon>Exidiaceae</taxon>
        <taxon>Exidia</taxon>
    </lineage>
</organism>
<dbReference type="EMBL" id="KV426009">
    <property type="protein sequence ID" value="KZV92401.1"/>
    <property type="molecule type" value="Genomic_DNA"/>
</dbReference>
<reference evidence="1 2" key="1">
    <citation type="journal article" date="2016" name="Mol. Biol. Evol.">
        <title>Comparative Genomics of Early-Diverging Mushroom-Forming Fungi Provides Insights into the Origins of Lignocellulose Decay Capabilities.</title>
        <authorList>
            <person name="Nagy L.G."/>
            <person name="Riley R."/>
            <person name="Tritt A."/>
            <person name="Adam C."/>
            <person name="Daum C."/>
            <person name="Floudas D."/>
            <person name="Sun H."/>
            <person name="Yadav J.S."/>
            <person name="Pangilinan J."/>
            <person name="Larsson K.H."/>
            <person name="Matsuura K."/>
            <person name="Barry K."/>
            <person name="Labutti K."/>
            <person name="Kuo R."/>
            <person name="Ohm R.A."/>
            <person name="Bhattacharya S.S."/>
            <person name="Shirouzu T."/>
            <person name="Yoshinaga Y."/>
            <person name="Martin F.M."/>
            <person name="Grigoriev I.V."/>
            <person name="Hibbett D.S."/>
        </authorList>
    </citation>
    <scope>NUCLEOTIDE SEQUENCE [LARGE SCALE GENOMIC DNA]</scope>
    <source>
        <strain evidence="1 2">HHB12029</strain>
    </source>
</reference>
<dbReference type="InParanoid" id="A0A165HSJ0"/>
<evidence type="ECO:0000313" key="1">
    <source>
        <dbReference type="EMBL" id="KZV92401.1"/>
    </source>
</evidence>
<sequence length="432" mass="48706">MASSIASLPSELLLDILDYATYERDVFNTAAPSLFAYPPSRSYRETSAAIRTTMPTKLAIAAVCSSWRVLAERFVFSAIAFADLARLPQLCEAVCSPRGAPPGAPSCFASPEHDTPAPHVFDIFERDQARGWWTRRLDLCVSNVPHIADDEIDEGAAAYVLQISLLLRACPNLHIMANMTRTPHWFNLVCIKAAVHLNRASVRILTSEVCYPRTRPRHVTRFFRQAKHLRVFDGVVELTPPAEAADEFSSYTSSSEESSGDDEPAELQIVARELEAMRVPVNEVPGTCFSRAHFPALRHITLGLVSLVDDGSYLLRFLAHHRGITSVEFLYNANRVVWDTVLRSGLQLEQIVFDHSSHHRLRNAERLPSTITRVGVRFSHKQNVRIIRFLHPRLVYDLSDRHNKFLPKWLGPLALRGIRIEGPEGELLWPIY</sequence>
<name>A0A165HSJ0_EXIGL</name>
<proteinExistence type="predicted"/>
<dbReference type="AlphaFoldDB" id="A0A165HSJ0"/>
<dbReference type="Proteomes" id="UP000077266">
    <property type="component" value="Unassembled WGS sequence"/>
</dbReference>